<keyword evidence="3" id="KW-1185">Reference proteome</keyword>
<name>U4L338_PYROM</name>
<dbReference type="Proteomes" id="UP000018144">
    <property type="component" value="Unassembled WGS sequence"/>
</dbReference>
<accession>U4L338</accession>
<evidence type="ECO:0000313" key="2">
    <source>
        <dbReference type="EMBL" id="CCX09775.1"/>
    </source>
</evidence>
<organism evidence="2 3">
    <name type="scientific">Pyronema omphalodes (strain CBS 100304)</name>
    <name type="common">Pyronema confluens</name>
    <dbReference type="NCBI Taxonomy" id="1076935"/>
    <lineage>
        <taxon>Eukaryota</taxon>
        <taxon>Fungi</taxon>
        <taxon>Dikarya</taxon>
        <taxon>Ascomycota</taxon>
        <taxon>Pezizomycotina</taxon>
        <taxon>Pezizomycetes</taxon>
        <taxon>Pezizales</taxon>
        <taxon>Pyronemataceae</taxon>
        <taxon>Pyronema</taxon>
    </lineage>
</organism>
<dbReference type="AlphaFoldDB" id="U4L338"/>
<feature type="compositionally biased region" description="Basic and acidic residues" evidence="1">
    <location>
        <begin position="36"/>
        <end position="52"/>
    </location>
</feature>
<evidence type="ECO:0000256" key="1">
    <source>
        <dbReference type="SAM" id="MobiDB-lite"/>
    </source>
</evidence>
<sequence>MMRGSPNCGLWCTSIEHSNPHPLESLPSPGFCPVKRPSDHTPRHEVNGKPPL</sequence>
<reference evidence="2 3" key="1">
    <citation type="journal article" date="2013" name="PLoS Genet.">
        <title>The genome and development-dependent transcriptomes of Pyronema confluens: a window into fungal evolution.</title>
        <authorList>
            <person name="Traeger S."/>
            <person name="Altegoer F."/>
            <person name="Freitag M."/>
            <person name="Gabaldon T."/>
            <person name="Kempken F."/>
            <person name="Kumar A."/>
            <person name="Marcet-Houben M."/>
            <person name="Poggeler S."/>
            <person name="Stajich J.E."/>
            <person name="Nowrousian M."/>
        </authorList>
    </citation>
    <scope>NUCLEOTIDE SEQUENCE [LARGE SCALE GENOMIC DNA]</scope>
    <source>
        <strain evidence="3">CBS 100304</strain>
        <tissue evidence="2">Vegetative mycelium</tissue>
    </source>
</reference>
<proteinExistence type="predicted"/>
<evidence type="ECO:0000313" key="3">
    <source>
        <dbReference type="Proteomes" id="UP000018144"/>
    </source>
</evidence>
<dbReference type="EMBL" id="HF935496">
    <property type="protein sequence ID" value="CCX09775.1"/>
    <property type="molecule type" value="Genomic_DNA"/>
</dbReference>
<protein>
    <submittedName>
        <fullName evidence="2">Uncharacterized protein</fullName>
    </submittedName>
</protein>
<feature type="region of interest" description="Disordered" evidence="1">
    <location>
        <begin position="23"/>
        <end position="52"/>
    </location>
</feature>
<gene>
    <name evidence="2" type="ORF">PCON_09368</name>
</gene>